<reference evidence="2 3" key="1">
    <citation type="journal article" date="2018" name="J. Microbiol.">
        <title>Bacillus spongiae sp. nov., isolated from sponge of Jeju Island.</title>
        <authorList>
            <person name="Lee G.E."/>
            <person name="Im W.T."/>
            <person name="Park J.S."/>
        </authorList>
    </citation>
    <scope>NUCLEOTIDE SEQUENCE [LARGE SCALE GENOMIC DNA]</scope>
    <source>
        <strain evidence="2 3">135PIL107-10</strain>
    </source>
</reference>
<keyword evidence="3" id="KW-1185">Reference proteome</keyword>
<feature type="domain" description="Transposase IS204/IS1001/IS1096/IS1165 DDE" evidence="1">
    <location>
        <begin position="4"/>
        <end position="62"/>
    </location>
</feature>
<evidence type="ECO:0000313" key="3">
    <source>
        <dbReference type="Proteomes" id="UP001312865"/>
    </source>
</evidence>
<organism evidence="2 3">
    <name type="scientific">Bacillus spongiae</name>
    <dbReference type="NCBI Taxonomy" id="2683610"/>
    <lineage>
        <taxon>Bacteria</taxon>
        <taxon>Bacillati</taxon>
        <taxon>Bacillota</taxon>
        <taxon>Bacilli</taxon>
        <taxon>Bacillales</taxon>
        <taxon>Bacillaceae</taxon>
        <taxon>Bacillus</taxon>
    </lineage>
</organism>
<gene>
    <name evidence="2" type="ORF">WAK64_07540</name>
</gene>
<dbReference type="InterPro" id="IPR002560">
    <property type="entry name" value="Transposase_DDE"/>
</dbReference>
<name>A0ABU8HC79_9BACI</name>
<dbReference type="Proteomes" id="UP001312865">
    <property type="component" value="Unassembled WGS sequence"/>
</dbReference>
<dbReference type="RefSeq" id="WP_336586352.1">
    <property type="nucleotide sequence ID" value="NZ_JBBAXC010000005.1"/>
</dbReference>
<sequence>MDAKLGCVLGMIHERTCNSTQQVLHLNITSPEAVKTVVLDMWKPFHKAIKSLYPFASIVVDRESK</sequence>
<dbReference type="Pfam" id="PF01610">
    <property type="entry name" value="DDE_Tnp_ISL3"/>
    <property type="match status" value="1"/>
</dbReference>
<evidence type="ECO:0000259" key="1">
    <source>
        <dbReference type="Pfam" id="PF01610"/>
    </source>
</evidence>
<comment type="caution">
    <text evidence="2">The sequence shown here is derived from an EMBL/GenBank/DDBJ whole genome shotgun (WGS) entry which is preliminary data.</text>
</comment>
<proteinExistence type="predicted"/>
<protein>
    <submittedName>
        <fullName evidence="2">Transposase</fullName>
    </submittedName>
</protein>
<dbReference type="EMBL" id="JBBAXC010000005">
    <property type="protein sequence ID" value="MEI5906910.1"/>
    <property type="molecule type" value="Genomic_DNA"/>
</dbReference>
<evidence type="ECO:0000313" key="2">
    <source>
        <dbReference type="EMBL" id="MEI5906910.1"/>
    </source>
</evidence>
<accession>A0ABU8HC79</accession>